<evidence type="ECO:0000313" key="2">
    <source>
        <dbReference type="EMBL" id="GAA4348916.1"/>
    </source>
</evidence>
<dbReference type="Proteomes" id="UP001501153">
    <property type="component" value="Unassembled WGS sequence"/>
</dbReference>
<dbReference type="RefSeq" id="WP_345233542.1">
    <property type="nucleotide sequence ID" value="NZ_BAABGZ010000008.1"/>
</dbReference>
<evidence type="ECO:0000256" key="1">
    <source>
        <dbReference type="SAM" id="MobiDB-lite"/>
    </source>
</evidence>
<feature type="compositionally biased region" description="Basic and acidic residues" evidence="1">
    <location>
        <begin position="143"/>
        <end position="162"/>
    </location>
</feature>
<accession>A0ABP8I0Z2</accession>
<feature type="region of interest" description="Disordered" evidence="1">
    <location>
        <begin position="142"/>
        <end position="163"/>
    </location>
</feature>
<evidence type="ECO:0000313" key="3">
    <source>
        <dbReference type="Proteomes" id="UP001501153"/>
    </source>
</evidence>
<comment type="caution">
    <text evidence="2">The sequence shown here is derived from an EMBL/GenBank/DDBJ whole genome shotgun (WGS) entry which is preliminary data.</text>
</comment>
<protein>
    <submittedName>
        <fullName evidence="2">Uncharacterized protein</fullName>
    </submittedName>
</protein>
<dbReference type="EMBL" id="BAABGZ010000008">
    <property type="protein sequence ID" value="GAA4348916.1"/>
    <property type="molecule type" value="Genomic_DNA"/>
</dbReference>
<reference evidence="3" key="1">
    <citation type="journal article" date="2019" name="Int. J. Syst. Evol. Microbiol.">
        <title>The Global Catalogue of Microorganisms (GCM) 10K type strain sequencing project: providing services to taxonomists for standard genome sequencing and annotation.</title>
        <authorList>
            <consortium name="The Broad Institute Genomics Platform"/>
            <consortium name="The Broad Institute Genome Sequencing Center for Infectious Disease"/>
            <person name="Wu L."/>
            <person name="Ma J."/>
        </authorList>
    </citation>
    <scope>NUCLEOTIDE SEQUENCE [LARGE SCALE GENOMIC DNA]</scope>
    <source>
        <strain evidence="3">JCM 17923</strain>
    </source>
</reference>
<organism evidence="2 3">
    <name type="scientific">Hymenobacter saemangeumensis</name>
    <dbReference type="NCBI Taxonomy" id="1084522"/>
    <lineage>
        <taxon>Bacteria</taxon>
        <taxon>Pseudomonadati</taxon>
        <taxon>Bacteroidota</taxon>
        <taxon>Cytophagia</taxon>
        <taxon>Cytophagales</taxon>
        <taxon>Hymenobacteraceae</taxon>
        <taxon>Hymenobacter</taxon>
    </lineage>
</organism>
<name>A0ABP8I0Z2_9BACT</name>
<sequence length="213" mass="24116">MDSSPVRDSLGPVALAWQQVNLDGLRPDQATRLTVDTLLGRFLQVREPGSVPRLFYKADPRAVQWREVDLALPEFDGDDWTWATLELDTANLDRQGAPEVLVTVNKHSYGSGGGRRWAYKCLLDITQEPKRLLGAMAEIEDENFGRDNSEPDGRTHDPDYERTTGWTRSIELKRDIVVGEPEGLGRDNGDNELTRLAAGRYRYRNGRMFRVGE</sequence>
<proteinExistence type="predicted"/>
<gene>
    <name evidence="2" type="ORF">GCM10023185_05280</name>
</gene>
<keyword evidence="3" id="KW-1185">Reference proteome</keyword>